<comment type="subcellular location">
    <subcellularLocation>
        <location evidence="1">Cell membrane</location>
    </subcellularLocation>
</comment>
<gene>
    <name evidence="12" type="primary">LOC115568406</name>
</gene>
<keyword evidence="9" id="KW-0812">Transmembrane</keyword>
<dbReference type="SMART" id="SM00406">
    <property type="entry name" value="IGv"/>
    <property type="match status" value="2"/>
</dbReference>
<reference evidence="12" key="1">
    <citation type="submission" date="2021-04" db="EMBL/GenBank/DDBJ databases">
        <authorList>
            <consortium name="Wellcome Sanger Institute Data Sharing"/>
        </authorList>
    </citation>
    <scope>NUCLEOTIDE SEQUENCE [LARGE SCALE GENOMIC DNA]</scope>
</reference>
<keyword evidence="4" id="KW-0391">Immunity</keyword>
<evidence type="ECO:0000313" key="13">
    <source>
        <dbReference type="Proteomes" id="UP000472265"/>
    </source>
</evidence>
<evidence type="ECO:0000256" key="3">
    <source>
        <dbReference type="ARBA" id="ARBA00022729"/>
    </source>
</evidence>
<dbReference type="PANTHER" id="PTHR19433:SF111">
    <property type="entry name" value="T CELL RECEPTOR ALPHA VARIABLE 4"/>
    <property type="match status" value="1"/>
</dbReference>
<dbReference type="InterPro" id="IPR007110">
    <property type="entry name" value="Ig-like_dom"/>
</dbReference>
<dbReference type="Gene3D" id="2.60.40.10">
    <property type="entry name" value="Immunoglobulins"/>
    <property type="match status" value="2"/>
</dbReference>
<evidence type="ECO:0000256" key="6">
    <source>
        <dbReference type="ARBA" id="ARBA00023157"/>
    </source>
</evidence>
<keyword evidence="5 9" id="KW-0472">Membrane</keyword>
<accession>A0A671XYK8</accession>
<keyword evidence="9" id="KW-1133">Transmembrane helix</keyword>
<keyword evidence="3 10" id="KW-0732">Signal</keyword>
<evidence type="ECO:0000256" key="9">
    <source>
        <dbReference type="SAM" id="Phobius"/>
    </source>
</evidence>
<evidence type="ECO:0000259" key="11">
    <source>
        <dbReference type="PROSITE" id="PS50835"/>
    </source>
</evidence>
<dbReference type="PANTHER" id="PTHR19433">
    <property type="entry name" value="T-CELL RECEPTOR ALPHA CHAIN V REGION-RELATED"/>
    <property type="match status" value="1"/>
</dbReference>
<feature type="domain" description="Ig-like" evidence="11">
    <location>
        <begin position="145"/>
        <end position="257"/>
    </location>
</feature>
<sequence>MTREACCTTMIGGLAALILLSTEYLVRTAEVPQQISLTAVQVGGNVTLKCRDSKENKFFYWYKLPLGYTVQTIAVRTHTELTLSEQFKNPRFSVTEGEGSYFLNIKNVSKDDEATYFCQTGSVYSVSFVNDTYLVVKDRDQQKSVKVEQSPTAASVQPGHAVTLQCSFLSKKKENRVQCPGEHSVYWFRAGSGGSHPSIIYPHSKSNCDREDRSCIYSLSKTIQSSADNGTYYCAVVTCGEILFGEGTKVNTKSELNPVVPVLGVLLACCVTVIAVLIFCVCRRRVCEQCKAGTSRASHHPGHDGSAGDQSPDLNDDDAEAVNYAALDFSSRKVKRAPKKNSESPQECVYSTVRAEPHTRPRHPR</sequence>
<dbReference type="InterPro" id="IPR052051">
    <property type="entry name" value="TCR_complex_component"/>
</dbReference>
<dbReference type="InterPro" id="IPR036179">
    <property type="entry name" value="Ig-like_dom_sf"/>
</dbReference>
<keyword evidence="6" id="KW-1015">Disulfide bond</keyword>
<feature type="chain" id="PRO_5025590556" evidence="10">
    <location>
        <begin position="29"/>
        <end position="365"/>
    </location>
</feature>
<dbReference type="InterPro" id="IPR013783">
    <property type="entry name" value="Ig-like_fold"/>
</dbReference>
<keyword evidence="7" id="KW-0325">Glycoprotein</keyword>
<dbReference type="GO" id="GO:0009617">
    <property type="term" value="P:response to bacterium"/>
    <property type="evidence" value="ECO:0007669"/>
    <property type="project" value="TreeGrafter"/>
</dbReference>
<evidence type="ECO:0000256" key="4">
    <source>
        <dbReference type="ARBA" id="ARBA00022859"/>
    </source>
</evidence>
<keyword evidence="13" id="KW-1185">Reference proteome</keyword>
<dbReference type="InterPro" id="IPR013106">
    <property type="entry name" value="Ig_V-set"/>
</dbReference>
<feature type="signal peptide" evidence="10">
    <location>
        <begin position="1"/>
        <end position="28"/>
    </location>
</feature>
<reference evidence="12" key="2">
    <citation type="submission" date="2025-08" db="UniProtKB">
        <authorList>
            <consortium name="Ensembl"/>
        </authorList>
    </citation>
    <scope>IDENTIFICATION</scope>
</reference>
<evidence type="ECO:0000256" key="10">
    <source>
        <dbReference type="SAM" id="SignalP"/>
    </source>
</evidence>
<evidence type="ECO:0000256" key="5">
    <source>
        <dbReference type="ARBA" id="ARBA00023136"/>
    </source>
</evidence>
<evidence type="ECO:0000256" key="8">
    <source>
        <dbReference type="SAM" id="MobiDB-lite"/>
    </source>
</evidence>
<dbReference type="InParanoid" id="A0A671XYK8"/>
<evidence type="ECO:0000256" key="1">
    <source>
        <dbReference type="ARBA" id="ARBA00004236"/>
    </source>
</evidence>
<dbReference type="Pfam" id="PF07686">
    <property type="entry name" value="V-set"/>
    <property type="match status" value="2"/>
</dbReference>
<dbReference type="AlphaFoldDB" id="A0A671XYK8"/>
<evidence type="ECO:0000313" key="12">
    <source>
        <dbReference type="Ensembl" id="ENSSAUP00010056010.1"/>
    </source>
</evidence>
<dbReference type="Ensembl" id="ENSSAUT00010058847.1">
    <property type="protein sequence ID" value="ENSSAUP00010056010.1"/>
    <property type="gene ID" value="ENSSAUG00010023016.1"/>
</dbReference>
<keyword evidence="2" id="KW-1003">Cell membrane</keyword>
<organism evidence="12 13">
    <name type="scientific">Sparus aurata</name>
    <name type="common">Gilthead sea bream</name>
    <dbReference type="NCBI Taxonomy" id="8175"/>
    <lineage>
        <taxon>Eukaryota</taxon>
        <taxon>Metazoa</taxon>
        <taxon>Chordata</taxon>
        <taxon>Craniata</taxon>
        <taxon>Vertebrata</taxon>
        <taxon>Euteleostomi</taxon>
        <taxon>Actinopterygii</taxon>
        <taxon>Neopterygii</taxon>
        <taxon>Teleostei</taxon>
        <taxon>Neoteleostei</taxon>
        <taxon>Acanthomorphata</taxon>
        <taxon>Eupercaria</taxon>
        <taxon>Spariformes</taxon>
        <taxon>Sparidae</taxon>
        <taxon>Sparus</taxon>
    </lineage>
</organism>
<dbReference type="CDD" id="cd00099">
    <property type="entry name" value="IgV"/>
    <property type="match status" value="2"/>
</dbReference>
<dbReference type="GO" id="GO:0005886">
    <property type="term" value="C:plasma membrane"/>
    <property type="evidence" value="ECO:0007669"/>
    <property type="project" value="UniProtKB-SubCell"/>
</dbReference>
<feature type="region of interest" description="Disordered" evidence="8">
    <location>
        <begin position="294"/>
        <end position="317"/>
    </location>
</feature>
<dbReference type="SMART" id="SM00409">
    <property type="entry name" value="IG"/>
    <property type="match status" value="2"/>
</dbReference>
<dbReference type="GeneTree" id="ENSGT01030000234530"/>
<dbReference type="Proteomes" id="UP000472265">
    <property type="component" value="Chromosome 18"/>
</dbReference>
<evidence type="ECO:0000256" key="7">
    <source>
        <dbReference type="ARBA" id="ARBA00023180"/>
    </source>
</evidence>
<dbReference type="InterPro" id="IPR003599">
    <property type="entry name" value="Ig_sub"/>
</dbReference>
<feature type="domain" description="Ig-like" evidence="11">
    <location>
        <begin position="32"/>
        <end position="119"/>
    </location>
</feature>
<dbReference type="PROSITE" id="PS50835">
    <property type="entry name" value="IG_LIKE"/>
    <property type="match status" value="2"/>
</dbReference>
<evidence type="ECO:0000256" key="2">
    <source>
        <dbReference type="ARBA" id="ARBA00022475"/>
    </source>
</evidence>
<reference evidence="12" key="3">
    <citation type="submission" date="2025-09" db="UniProtKB">
        <authorList>
            <consortium name="Ensembl"/>
        </authorList>
    </citation>
    <scope>IDENTIFICATION</scope>
</reference>
<protein>
    <submittedName>
        <fullName evidence="12">Novel immune-type receptor 13</fullName>
    </submittedName>
</protein>
<dbReference type="SUPFAM" id="SSF48726">
    <property type="entry name" value="Immunoglobulin"/>
    <property type="match status" value="2"/>
</dbReference>
<dbReference type="GO" id="GO:0002376">
    <property type="term" value="P:immune system process"/>
    <property type="evidence" value="ECO:0007669"/>
    <property type="project" value="UniProtKB-KW"/>
</dbReference>
<feature type="transmembrane region" description="Helical" evidence="9">
    <location>
        <begin position="259"/>
        <end position="282"/>
    </location>
</feature>
<feature type="region of interest" description="Disordered" evidence="8">
    <location>
        <begin position="333"/>
        <end position="365"/>
    </location>
</feature>
<proteinExistence type="predicted"/>
<name>A0A671XYK8_SPAAU</name>